<reference evidence="2" key="1">
    <citation type="submission" date="2017-04" db="EMBL/GenBank/DDBJ databases">
        <authorList>
            <person name="Varghese N."/>
            <person name="Submissions S."/>
        </authorList>
    </citation>
    <scope>NUCLEOTIDE SEQUENCE [LARGE SCALE GENOMIC DNA]</scope>
    <source>
        <strain evidence="2">DSM 9293</strain>
    </source>
</reference>
<dbReference type="RefSeq" id="WP_084661067.1">
    <property type="nucleotide sequence ID" value="NZ_FWWY01000001.1"/>
</dbReference>
<sequence>MAIPGLVLIAEPQLMLHDLWASQLNALGLAWELVDPVKTLTNSQISEAQWLLLDASFGLEQVPAWLRAYPSLHVIVMSWDKEIQDFLPSHDRLSFLNKSSLKNRAALTQIFSHTTTSSL</sequence>
<dbReference type="Proteomes" id="UP000192660">
    <property type="component" value="Unassembled WGS sequence"/>
</dbReference>
<accession>A0A1W1WC97</accession>
<evidence type="ECO:0000313" key="2">
    <source>
        <dbReference type="Proteomes" id="UP000192660"/>
    </source>
</evidence>
<gene>
    <name evidence="1" type="ORF">SAMN00768000_1307</name>
</gene>
<evidence type="ECO:0000313" key="1">
    <source>
        <dbReference type="EMBL" id="SMC03845.1"/>
    </source>
</evidence>
<organism evidence="1 2">
    <name type="scientific">Sulfobacillus thermosulfidooxidans (strain DSM 9293 / VKM B-1269 / AT-1)</name>
    <dbReference type="NCBI Taxonomy" id="929705"/>
    <lineage>
        <taxon>Bacteria</taxon>
        <taxon>Bacillati</taxon>
        <taxon>Bacillota</taxon>
        <taxon>Clostridia</taxon>
        <taxon>Eubacteriales</taxon>
        <taxon>Clostridiales Family XVII. Incertae Sedis</taxon>
        <taxon>Sulfobacillus</taxon>
    </lineage>
</organism>
<name>A0A1W1WC97_SULTA</name>
<proteinExistence type="predicted"/>
<keyword evidence="2" id="KW-1185">Reference proteome</keyword>
<dbReference type="EMBL" id="FWWY01000001">
    <property type="protein sequence ID" value="SMC03845.1"/>
    <property type="molecule type" value="Genomic_DNA"/>
</dbReference>
<evidence type="ECO:0008006" key="3">
    <source>
        <dbReference type="Google" id="ProtNLM"/>
    </source>
</evidence>
<dbReference type="AlphaFoldDB" id="A0A1W1WC97"/>
<protein>
    <recommendedName>
        <fullName evidence="3">Response regulatory domain-containing protein</fullName>
    </recommendedName>
</protein>